<evidence type="ECO:0000256" key="5">
    <source>
        <dbReference type="ARBA" id="ARBA00023136"/>
    </source>
</evidence>
<evidence type="ECO:0000256" key="1">
    <source>
        <dbReference type="ARBA" id="ARBA00004141"/>
    </source>
</evidence>
<comment type="caution">
    <text evidence="9">The sequence shown here is derived from an EMBL/GenBank/DDBJ whole genome shotgun (WGS) entry which is preliminary data.</text>
</comment>
<dbReference type="Proteomes" id="UP001266305">
    <property type="component" value="Unassembled WGS sequence"/>
</dbReference>
<evidence type="ECO:0000256" key="2">
    <source>
        <dbReference type="ARBA" id="ARBA00022692"/>
    </source>
</evidence>
<dbReference type="InterPro" id="IPR013525">
    <property type="entry name" value="ABC2_TM"/>
</dbReference>
<dbReference type="Pfam" id="PF01061">
    <property type="entry name" value="ABC2_membrane"/>
    <property type="match status" value="1"/>
</dbReference>
<evidence type="ECO:0000313" key="10">
    <source>
        <dbReference type="Proteomes" id="UP001266305"/>
    </source>
</evidence>
<evidence type="ECO:0000256" key="6">
    <source>
        <dbReference type="SAM" id="MobiDB-lite"/>
    </source>
</evidence>
<organism evidence="9 10">
    <name type="scientific">Saguinus oedipus</name>
    <name type="common">Cotton-top tamarin</name>
    <name type="synonym">Oedipomidas oedipus</name>
    <dbReference type="NCBI Taxonomy" id="9490"/>
    <lineage>
        <taxon>Eukaryota</taxon>
        <taxon>Metazoa</taxon>
        <taxon>Chordata</taxon>
        <taxon>Craniata</taxon>
        <taxon>Vertebrata</taxon>
        <taxon>Euteleostomi</taxon>
        <taxon>Mammalia</taxon>
        <taxon>Eutheria</taxon>
        <taxon>Euarchontoglires</taxon>
        <taxon>Primates</taxon>
        <taxon>Haplorrhini</taxon>
        <taxon>Platyrrhini</taxon>
        <taxon>Cebidae</taxon>
        <taxon>Callitrichinae</taxon>
        <taxon>Saguinus</taxon>
    </lineage>
</organism>
<keyword evidence="10" id="KW-1185">Reference proteome</keyword>
<keyword evidence="5 7" id="KW-0472">Membrane</keyword>
<feature type="region of interest" description="Disordered" evidence="6">
    <location>
        <begin position="1"/>
        <end position="75"/>
    </location>
</feature>
<comment type="subcellular location">
    <subcellularLocation>
        <location evidence="1">Membrane</location>
        <topology evidence="1">Multi-pass membrane protein</topology>
    </subcellularLocation>
</comment>
<dbReference type="EMBL" id="JASSZA010000018">
    <property type="protein sequence ID" value="KAK2089929.1"/>
    <property type="molecule type" value="Genomic_DNA"/>
</dbReference>
<feature type="transmembrane region" description="Helical" evidence="7">
    <location>
        <begin position="124"/>
        <end position="148"/>
    </location>
</feature>
<protein>
    <recommendedName>
        <fullName evidence="8">ABC-2 type transporter transmembrane domain-containing protein</fullName>
    </recommendedName>
</protein>
<keyword evidence="3" id="KW-1278">Translocase</keyword>
<evidence type="ECO:0000259" key="8">
    <source>
        <dbReference type="Pfam" id="PF01061"/>
    </source>
</evidence>
<proteinExistence type="predicted"/>
<reference evidence="9 10" key="1">
    <citation type="submission" date="2023-05" db="EMBL/GenBank/DDBJ databases">
        <title>B98-5 Cell Line De Novo Hybrid Assembly: An Optical Mapping Approach.</title>
        <authorList>
            <person name="Kananen K."/>
            <person name="Auerbach J.A."/>
            <person name="Kautto E."/>
            <person name="Blachly J.S."/>
        </authorList>
    </citation>
    <scope>NUCLEOTIDE SEQUENCE [LARGE SCALE GENOMIC DNA]</scope>
    <source>
        <strain evidence="9">B95-8</strain>
        <tissue evidence="9">Cell line</tissue>
    </source>
</reference>
<keyword evidence="2 7" id="KW-0812">Transmembrane</keyword>
<feature type="domain" description="ABC-2 type transporter transmembrane" evidence="8">
    <location>
        <begin position="101"/>
        <end position="160"/>
    </location>
</feature>
<evidence type="ECO:0000256" key="3">
    <source>
        <dbReference type="ARBA" id="ARBA00022967"/>
    </source>
</evidence>
<evidence type="ECO:0000313" key="9">
    <source>
        <dbReference type="EMBL" id="KAK2089929.1"/>
    </source>
</evidence>
<name>A0ABQ9TYN7_SAGOE</name>
<accession>A0ABQ9TYN7</accession>
<evidence type="ECO:0000256" key="4">
    <source>
        <dbReference type="ARBA" id="ARBA00022989"/>
    </source>
</evidence>
<gene>
    <name evidence="9" type="ORF">P7K49_032595</name>
</gene>
<evidence type="ECO:0000256" key="7">
    <source>
        <dbReference type="SAM" id="Phobius"/>
    </source>
</evidence>
<feature type="transmembrane region" description="Helical" evidence="7">
    <location>
        <begin position="97"/>
        <end position="118"/>
    </location>
</feature>
<keyword evidence="4 7" id="KW-1133">Transmembrane helix</keyword>
<sequence length="282" mass="28902">MQGPDFRSSGGSWGEEADFRSPNGAVGKDRTSGALAGAGGKRLTSGAPVELSGGSWGEEADFRSSSGAVGKDRTSGALAGAAGGLAARELRCWPAGLTGPCFQIMFPVAYCSIVYWMTSQPSDAVRFVLFAALGTMTSLVAQSLGLLIGAASTSLQMGSVPWEGPALSGGQDLGASGVHTAGALTCADHLPQALNSCIAASTGSPRPLPPAPFFSHCPPCPRPATHMHLQVLHLCVFRALWLSLSFQTKAALLGGLGTPEAPSWVQFIPGHLQATMSWIPGP</sequence>